<reference evidence="4 5" key="1">
    <citation type="journal article" date="2019" name="Sci. Rep.">
        <title>Comparative genomics of chytrid fungi reveal insights into the obligate biotrophic and pathogenic lifestyle of Synchytrium endobioticum.</title>
        <authorList>
            <person name="van de Vossenberg B.T.L.H."/>
            <person name="Warris S."/>
            <person name="Nguyen H.D.T."/>
            <person name="van Gent-Pelzer M.P.E."/>
            <person name="Joly D.L."/>
            <person name="van de Geest H.C."/>
            <person name="Bonants P.J.M."/>
            <person name="Smith D.S."/>
            <person name="Levesque C.A."/>
            <person name="van der Lee T.A.J."/>
        </authorList>
    </citation>
    <scope>NUCLEOTIDE SEQUENCE [LARGE SCALE GENOMIC DNA]</scope>
    <source>
        <strain evidence="3 5">LEV6574</strain>
        <strain evidence="2 4">MB42</strain>
    </source>
</reference>
<sequence length="937" mass="98958">MGGASSQLDKNPDDVDDETSHQDTSASRSEDASVLSASNTRDNIPNVGHVPNAENPSIVTATVNSSPRTTSLPQQQPVQKFQSITTMLRTLQNKTFQDLLSRYPTSTNGYSQISEADTTPAVPTAEDLRTKVARNSTPTIAGTKDVHRMTVPVAAPILASGSSIAAASGINGVFNRLRWCEDEDNTDYLAPSAESFENHDFTQRPPLSSLQNSKRDHDRHDDGSTSSSRGLWFGSIAAAASSSSSPPSADIFRGISSDRTNRMSGTSPQLDATTTTTTSRPPPIPTNVNNASNKMPAQSTNSTNKTLPNQSISVSSAIQSTNTGSTSPTRSSSDMPTFGSISYYKPIKPLPKRRSRPPGVGPLPLPSVNSITPTNATTSAAFLGAVMMTTSSALPVPGRASFDSPIIHAPPSSTYVPALSDSDETDDGTGMSANANGQSGRKKAVPGNKKKKKRTAPGSGLERSPSRDRTSGGNTSSSSYEASSTVGGTSASNVGHHQQTQHRSAADEIFRLAGPPSYSYSTNGYYNFSSSSSSSSAMAPFASPAAYGAGLPPSLFISPPAFLPPTLNMLNSAAPLGSNGLLNAGSVVPSRATTNSISSSLGDVDQSVARNKPNELVSDCTIDSNRQQQQRLPSTDATVFSFEFGAGAFMDRQQPPKPLNPDDPVEADDDDIDYTHVPNTLEKLPDLLEDAELEALIARESSNALVRSSSGGTSATTASVVNTQNKNRMGSKGPPPSNNSNQSQPKLANTLSTINRAGQSSNMHHAISAANAMFGAAINNAAGSNSSNSGHTKKGNKSRNKRGTNTSHTLDPNLPPVPATNAPSRGSNTQQHLHPHTNPPNNPPPPPPVSTDPLSRFSRPTVSFKYRRNKYRTVMRRVLDDRAKWSTNNTFDGAGTGSGDNDGDGDWLCFFCEYEQVFSGRRSVEKREADVSGKGKK</sequence>
<feature type="region of interest" description="Disordered" evidence="1">
    <location>
        <begin position="1"/>
        <end position="57"/>
    </location>
</feature>
<feature type="region of interest" description="Disordered" evidence="1">
    <location>
        <begin position="703"/>
        <end position="746"/>
    </location>
</feature>
<feature type="compositionally biased region" description="Low complexity" evidence="1">
    <location>
        <begin position="237"/>
        <end position="249"/>
    </location>
</feature>
<dbReference type="EMBL" id="QEAN01000338">
    <property type="protein sequence ID" value="TPX39815.1"/>
    <property type="molecule type" value="Genomic_DNA"/>
</dbReference>
<feature type="region of interest" description="Disordered" evidence="1">
    <location>
        <begin position="408"/>
        <end position="505"/>
    </location>
</feature>
<feature type="compositionally biased region" description="Basic residues" evidence="1">
    <location>
        <begin position="440"/>
        <end position="455"/>
    </location>
</feature>
<name>A0A507CMD3_9FUNG</name>
<organism evidence="2 4">
    <name type="scientific">Synchytrium endobioticum</name>
    <dbReference type="NCBI Taxonomy" id="286115"/>
    <lineage>
        <taxon>Eukaryota</taxon>
        <taxon>Fungi</taxon>
        <taxon>Fungi incertae sedis</taxon>
        <taxon>Chytridiomycota</taxon>
        <taxon>Chytridiomycota incertae sedis</taxon>
        <taxon>Chytridiomycetes</taxon>
        <taxon>Synchytriales</taxon>
        <taxon>Synchytriaceae</taxon>
        <taxon>Synchytrium</taxon>
    </lineage>
</organism>
<feature type="compositionally biased region" description="Polar residues" evidence="1">
    <location>
        <begin position="489"/>
        <end position="503"/>
    </location>
</feature>
<accession>A0A507CMD3</accession>
<dbReference type="Proteomes" id="UP000317494">
    <property type="component" value="Unassembled WGS sequence"/>
</dbReference>
<gene>
    <name evidence="3" type="ORF">SeLEV6574_g01473</name>
    <name evidence="2" type="ORF">SeMB42_g06237</name>
</gene>
<feature type="compositionally biased region" description="Polar residues" evidence="1">
    <location>
        <begin position="287"/>
        <end position="335"/>
    </location>
</feature>
<feature type="compositionally biased region" description="Polar residues" evidence="1">
    <location>
        <begin position="821"/>
        <end position="832"/>
    </location>
</feature>
<feature type="region of interest" description="Disordered" evidence="1">
    <location>
        <begin position="782"/>
        <end position="861"/>
    </location>
</feature>
<feature type="compositionally biased region" description="Basic and acidic residues" evidence="1">
    <location>
        <begin position="10"/>
        <end position="21"/>
    </location>
</feature>
<proteinExistence type="predicted"/>
<feature type="compositionally biased region" description="Basic and acidic residues" evidence="1">
    <location>
        <begin position="213"/>
        <end position="223"/>
    </location>
</feature>
<feature type="region of interest" description="Disordered" evidence="1">
    <location>
        <begin position="196"/>
        <end position="368"/>
    </location>
</feature>
<evidence type="ECO:0000313" key="2">
    <source>
        <dbReference type="EMBL" id="TPX39815.1"/>
    </source>
</evidence>
<feature type="compositionally biased region" description="Pro residues" evidence="1">
    <location>
        <begin position="837"/>
        <end position="850"/>
    </location>
</feature>
<evidence type="ECO:0000256" key="1">
    <source>
        <dbReference type="SAM" id="MobiDB-lite"/>
    </source>
</evidence>
<feature type="region of interest" description="Disordered" evidence="1">
    <location>
        <begin position="649"/>
        <end position="676"/>
    </location>
</feature>
<protein>
    <submittedName>
        <fullName evidence="2">Uncharacterized protein</fullName>
    </submittedName>
</protein>
<evidence type="ECO:0000313" key="5">
    <source>
        <dbReference type="Proteomes" id="UP000320475"/>
    </source>
</evidence>
<dbReference type="VEuPathDB" id="FungiDB:SeMB42_g06237"/>
<feature type="compositionally biased region" description="Acidic residues" evidence="1">
    <location>
        <begin position="663"/>
        <end position="672"/>
    </location>
</feature>
<keyword evidence="4" id="KW-1185">Reference proteome</keyword>
<dbReference type="EMBL" id="QEAM01000033">
    <property type="protein sequence ID" value="TPX49465.1"/>
    <property type="molecule type" value="Genomic_DNA"/>
</dbReference>
<feature type="compositionally biased region" description="Low complexity" evidence="1">
    <location>
        <begin position="471"/>
        <end position="488"/>
    </location>
</feature>
<dbReference type="AlphaFoldDB" id="A0A507CMD3"/>
<evidence type="ECO:0000313" key="3">
    <source>
        <dbReference type="EMBL" id="TPX49465.1"/>
    </source>
</evidence>
<feature type="compositionally biased region" description="Polar residues" evidence="1">
    <location>
        <begin position="262"/>
        <end position="272"/>
    </location>
</feature>
<evidence type="ECO:0000313" key="4">
    <source>
        <dbReference type="Proteomes" id="UP000317494"/>
    </source>
</evidence>
<dbReference type="OrthoDB" id="10688462at2759"/>
<comment type="caution">
    <text evidence="2">The sequence shown here is derived from an EMBL/GenBank/DDBJ whole genome shotgun (WGS) entry which is preliminary data.</text>
</comment>
<dbReference type="Proteomes" id="UP000320475">
    <property type="component" value="Unassembled WGS sequence"/>
</dbReference>
<feature type="compositionally biased region" description="Low complexity" evidence="1">
    <location>
        <begin position="708"/>
        <end position="719"/>
    </location>
</feature>
<feature type="compositionally biased region" description="Basic residues" evidence="1">
    <location>
        <begin position="791"/>
        <end position="802"/>
    </location>
</feature>